<dbReference type="CDD" id="cd00038">
    <property type="entry name" value="CAP_ED"/>
    <property type="match status" value="1"/>
</dbReference>
<comment type="caution">
    <text evidence="2">The sequence shown here is derived from an EMBL/GenBank/DDBJ whole genome shotgun (WGS) entry which is preliminary data.</text>
</comment>
<accession>A0ABW4VNF4</accession>
<dbReference type="Proteomes" id="UP001597361">
    <property type="component" value="Unassembled WGS sequence"/>
</dbReference>
<name>A0ABW4VNF4_9BACT</name>
<dbReference type="InterPro" id="IPR018490">
    <property type="entry name" value="cNMP-bd_dom_sf"/>
</dbReference>
<reference evidence="3" key="1">
    <citation type="journal article" date="2019" name="Int. J. Syst. Evol. Microbiol.">
        <title>The Global Catalogue of Microorganisms (GCM) 10K type strain sequencing project: providing services to taxonomists for standard genome sequencing and annotation.</title>
        <authorList>
            <consortium name="The Broad Institute Genomics Platform"/>
            <consortium name="The Broad Institute Genome Sequencing Center for Infectious Disease"/>
            <person name="Wu L."/>
            <person name="Ma J."/>
        </authorList>
    </citation>
    <scope>NUCLEOTIDE SEQUENCE [LARGE SCALE GENOMIC DNA]</scope>
    <source>
        <strain evidence="3">CGMCC 1.15180</strain>
    </source>
</reference>
<dbReference type="RefSeq" id="WP_376887331.1">
    <property type="nucleotide sequence ID" value="NZ_JBHUHR010000039.1"/>
</dbReference>
<gene>
    <name evidence="2" type="ORF">ACFSKL_15980</name>
</gene>
<evidence type="ECO:0000313" key="3">
    <source>
        <dbReference type="Proteomes" id="UP001597361"/>
    </source>
</evidence>
<organism evidence="2 3">
    <name type="scientific">Belliella marina</name>
    <dbReference type="NCBI Taxonomy" id="1644146"/>
    <lineage>
        <taxon>Bacteria</taxon>
        <taxon>Pseudomonadati</taxon>
        <taxon>Bacteroidota</taxon>
        <taxon>Cytophagia</taxon>
        <taxon>Cytophagales</taxon>
        <taxon>Cyclobacteriaceae</taxon>
        <taxon>Belliella</taxon>
    </lineage>
</organism>
<dbReference type="Pfam" id="PF00027">
    <property type="entry name" value="cNMP_binding"/>
    <property type="match status" value="1"/>
</dbReference>
<evidence type="ECO:0000313" key="2">
    <source>
        <dbReference type="EMBL" id="MFD2036303.1"/>
    </source>
</evidence>
<dbReference type="EMBL" id="JBHUHR010000039">
    <property type="protein sequence ID" value="MFD2036303.1"/>
    <property type="molecule type" value="Genomic_DNA"/>
</dbReference>
<evidence type="ECO:0000259" key="1">
    <source>
        <dbReference type="PROSITE" id="PS50042"/>
    </source>
</evidence>
<dbReference type="PROSITE" id="PS50042">
    <property type="entry name" value="CNMP_BINDING_3"/>
    <property type="match status" value="1"/>
</dbReference>
<sequence length="191" mass="22457">MDCPLYKQLTSFVKTDQKELSEIIRFFEKRSIGKKEDILEMGGKCDAMYFVEKGCLYLYTVDDAGNEKTIQFAIENWWLSDVLAFRNQTRSQFGIRAALKSEVLEISYPSYQGLLANHPVMEEYFRKVYEIAFGAALMRFKFLFTHSKEDIYHHFNDNFPDFVNRVPQYLLASYLNLTPEYLSQIRKKATS</sequence>
<feature type="domain" description="Cyclic nucleotide-binding" evidence="1">
    <location>
        <begin position="11"/>
        <end position="115"/>
    </location>
</feature>
<keyword evidence="3" id="KW-1185">Reference proteome</keyword>
<dbReference type="InterPro" id="IPR000595">
    <property type="entry name" value="cNMP-bd_dom"/>
</dbReference>
<dbReference type="Gene3D" id="2.60.120.10">
    <property type="entry name" value="Jelly Rolls"/>
    <property type="match status" value="1"/>
</dbReference>
<dbReference type="SUPFAM" id="SSF51206">
    <property type="entry name" value="cAMP-binding domain-like"/>
    <property type="match status" value="1"/>
</dbReference>
<protein>
    <submittedName>
        <fullName evidence="2">Crp/Fnr family transcriptional regulator</fullName>
    </submittedName>
</protein>
<proteinExistence type="predicted"/>
<dbReference type="InterPro" id="IPR014710">
    <property type="entry name" value="RmlC-like_jellyroll"/>
</dbReference>